<organism evidence="2 3">
    <name type="scientific">Sorangium cellulosum</name>
    <name type="common">Polyangium cellulosum</name>
    <dbReference type="NCBI Taxonomy" id="56"/>
    <lineage>
        <taxon>Bacteria</taxon>
        <taxon>Pseudomonadati</taxon>
        <taxon>Myxococcota</taxon>
        <taxon>Polyangia</taxon>
        <taxon>Polyangiales</taxon>
        <taxon>Polyangiaceae</taxon>
        <taxon>Sorangium</taxon>
    </lineage>
</organism>
<name>A0A150QRE5_SORCE</name>
<evidence type="ECO:0000256" key="1">
    <source>
        <dbReference type="SAM" id="Phobius"/>
    </source>
</evidence>
<feature type="transmembrane region" description="Helical" evidence="1">
    <location>
        <begin position="49"/>
        <end position="70"/>
    </location>
</feature>
<feature type="transmembrane region" description="Helical" evidence="1">
    <location>
        <begin position="199"/>
        <end position="217"/>
    </location>
</feature>
<dbReference type="EMBL" id="JEMA01000388">
    <property type="protein sequence ID" value="KYF70563.1"/>
    <property type="molecule type" value="Genomic_DNA"/>
</dbReference>
<proteinExistence type="predicted"/>
<dbReference type="AlphaFoldDB" id="A0A150QRE5"/>
<dbReference type="RefSeq" id="WP_061607557.1">
    <property type="nucleotide sequence ID" value="NZ_JEMA01000388.1"/>
</dbReference>
<feature type="transmembrane region" description="Helical" evidence="1">
    <location>
        <begin position="159"/>
        <end position="178"/>
    </location>
</feature>
<feature type="transmembrane region" description="Helical" evidence="1">
    <location>
        <begin position="322"/>
        <end position="341"/>
    </location>
</feature>
<gene>
    <name evidence="2" type="ORF">BE15_17320</name>
</gene>
<accession>A0A150QRE5</accession>
<dbReference type="OrthoDB" id="5492764at2"/>
<keyword evidence="1" id="KW-0472">Membrane</keyword>
<protein>
    <submittedName>
        <fullName evidence="2">Uncharacterized protein</fullName>
    </submittedName>
</protein>
<feature type="transmembrane region" description="Helical" evidence="1">
    <location>
        <begin position="18"/>
        <end position="37"/>
    </location>
</feature>
<dbReference type="Proteomes" id="UP000075260">
    <property type="component" value="Unassembled WGS sequence"/>
</dbReference>
<keyword evidence="1" id="KW-0812">Transmembrane</keyword>
<feature type="transmembrane region" description="Helical" evidence="1">
    <location>
        <begin position="237"/>
        <end position="264"/>
    </location>
</feature>
<evidence type="ECO:0000313" key="2">
    <source>
        <dbReference type="EMBL" id="KYF70563.1"/>
    </source>
</evidence>
<feature type="transmembrane region" description="Helical" evidence="1">
    <location>
        <begin position="82"/>
        <end position="100"/>
    </location>
</feature>
<evidence type="ECO:0000313" key="3">
    <source>
        <dbReference type="Proteomes" id="UP000075260"/>
    </source>
</evidence>
<feature type="transmembrane region" description="Helical" evidence="1">
    <location>
        <begin position="285"/>
        <end position="310"/>
    </location>
</feature>
<comment type="caution">
    <text evidence="2">The sequence shown here is derived from an EMBL/GenBank/DDBJ whole genome shotgun (WGS) entry which is preliminary data.</text>
</comment>
<reference evidence="2 3" key="1">
    <citation type="submission" date="2014-02" db="EMBL/GenBank/DDBJ databases">
        <title>The small core and large imbalanced accessory genome model reveals a collaborative survival strategy of Sorangium cellulosum strains in nature.</title>
        <authorList>
            <person name="Han K."/>
            <person name="Peng R."/>
            <person name="Blom J."/>
            <person name="Li Y.-Z."/>
        </authorList>
    </citation>
    <scope>NUCLEOTIDE SEQUENCE [LARGE SCALE GENOMIC DNA]</scope>
    <source>
        <strain evidence="2 3">So0008-312</strain>
    </source>
</reference>
<sequence length="359" mass="38714">MTTLPHTISAERGWIHGAALDLGIFLGPWIVVAALWAARGGDGASTALWWSQFVLGNTTHVVLTFVLLAARADVLRATPSQARIVVAGSLLTFALSWALFRGVKAAIPDWTDFALAVAAIFGTHHRLSQAKGIWSLYNLRGAQLSRPAPSGRERALQQHWVSVGLVVVMVAWLFVPSGPGRMFPLLQAIPREPAMLPHAAAYLLAAAWLAFVAALLVELGRASPRSAPKMLHVGTHGAAVTLAVVAPLWGSIVWGAIHGLEYYFLCARMMRPREGDAAPGPSARWVWPLMLLSMAPLFLVGLAIAPFAAVRPALPSGWAEEALIVVNALVMAHYFADAFIYRFRIPGVRQVALRRLGFA</sequence>
<keyword evidence="1" id="KW-1133">Transmembrane helix</keyword>